<organism evidence="5 6">
    <name type="scientific">Christiangramia antarctica</name>
    <dbReference type="NCBI Taxonomy" id="2058158"/>
    <lineage>
        <taxon>Bacteria</taxon>
        <taxon>Pseudomonadati</taxon>
        <taxon>Bacteroidota</taxon>
        <taxon>Flavobacteriia</taxon>
        <taxon>Flavobacteriales</taxon>
        <taxon>Flavobacteriaceae</taxon>
        <taxon>Christiangramia</taxon>
    </lineage>
</organism>
<evidence type="ECO:0000256" key="3">
    <source>
        <dbReference type="ARBA" id="ARBA00022840"/>
    </source>
</evidence>
<keyword evidence="6" id="KW-1185">Reference proteome</keyword>
<accession>A0ABW5X3I3</accession>
<evidence type="ECO:0000313" key="6">
    <source>
        <dbReference type="Proteomes" id="UP001597438"/>
    </source>
</evidence>
<reference evidence="6" key="1">
    <citation type="journal article" date="2019" name="Int. J. Syst. Evol. Microbiol.">
        <title>The Global Catalogue of Microorganisms (GCM) 10K type strain sequencing project: providing services to taxonomists for standard genome sequencing and annotation.</title>
        <authorList>
            <consortium name="The Broad Institute Genomics Platform"/>
            <consortium name="The Broad Institute Genome Sequencing Center for Infectious Disease"/>
            <person name="Wu L."/>
            <person name="Ma J."/>
        </authorList>
    </citation>
    <scope>NUCLEOTIDE SEQUENCE [LARGE SCALE GENOMIC DNA]</scope>
    <source>
        <strain evidence="6">KCTC 52925</strain>
    </source>
</reference>
<keyword evidence="1" id="KW-0547">Nucleotide-binding</keyword>
<evidence type="ECO:0000256" key="2">
    <source>
        <dbReference type="ARBA" id="ARBA00022801"/>
    </source>
</evidence>
<proteinExistence type="predicted"/>
<dbReference type="SMART" id="SM00797">
    <property type="entry name" value="AHS2"/>
    <property type="match status" value="1"/>
</dbReference>
<protein>
    <submittedName>
        <fullName evidence="5">Biotin-dependent carboxyltransferase family protein</fullName>
    </submittedName>
</protein>
<dbReference type="InterPro" id="IPR052708">
    <property type="entry name" value="PxpC"/>
</dbReference>
<evidence type="ECO:0000313" key="5">
    <source>
        <dbReference type="EMBL" id="MFD2832239.1"/>
    </source>
</evidence>
<dbReference type="Proteomes" id="UP001597438">
    <property type="component" value="Unassembled WGS sequence"/>
</dbReference>
<feature type="domain" description="Carboxyltransferase" evidence="4">
    <location>
        <begin position="27"/>
        <end position="289"/>
    </location>
</feature>
<evidence type="ECO:0000256" key="1">
    <source>
        <dbReference type="ARBA" id="ARBA00022741"/>
    </source>
</evidence>
<keyword evidence="3" id="KW-0067">ATP-binding</keyword>
<dbReference type="PANTHER" id="PTHR43309:SF5">
    <property type="entry name" value="5-OXOPROLINASE SUBUNIT C"/>
    <property type="match status" value="1"/>
</dbReference>
<dbReference type="EMBL" id="JBHUOJ010000007">
    <property type="protein sequence ID" value="MFD2832239.1"/>
    <property type="molecule type" value="Genomic_DNA"/>
</dbReference>
<name>A0ABW5X3I3_9FLAO</name>
<dbReference type="InterPro" id="IPR003778">
    <property type="entry name" value="CT_A_B"/>
</dbReference>
<dbReference type="Gene3D" id="2.40.100.10">
    <property type="entry name" value="Cyclophilin-like"/>
    <property type="match status" value="1"/>
</dbReference>
<comment type="caution">
    <text evidence="5">The sequence shown here is derived from an EMBL/GenBank/DDBJ whole genome shotgun (WGS) entry which is preliminary data.</text>
</comment>
<sequence length="289" mass="32212">MKTGKISIITPGIFSTIQDSGRFGFKKYGVPVSGAMDHYAFRMVNLILGNQQDHAVMEITMAGPVLQFSKSTRICFCGGDFDLQLNDLKVAPNEVIQIQENDIFKIGRSKQGFRGYLGISGGFQSETVLNSKSMYEGLTDEFRLSKNTSLAFNAENPSFENNYSSVRFDDRYLADKYIPAYPGPEFSKLSKFQQLKIYETEFSLAASSNRMAIQFEGNFENDLKGISSAPVIPGTVQLIPSGKLFVLGKDCQTTGGYPRVLQLSEYAFHVIAQKAPANLIQFKRLDYKN</sequence>
<keyword evidence="2" id="KW-0378">Hydrolase</keyword>
<evidence type="ECO:0000259" key="4">
    <source>
        <dbReference type="SMART" id="SM00797"/>
    </source>
</evidence>
<dbReference type="InterPro" id="IPR029000">
    <property type="entry name" value="Cyclophilin-like_dom_sf"/>
</dbReference>
<dbReference type="PANTHER" id="PTHR43309">
    <property type="entry name" value="5-OXOPROLINASE SUBUNIT C"/>
    <property type="match status" value="1"/>
</dbReference>
<gene>
    <name evidence="5" type="ORF">ACFSYS_03010</name>
</gene>
<dbReference type="RefSeq" id="WP_251740292.1">
    <property type="nucleotide sequence ID" value="NZ_JBHUOJ010000007.1"/>
</dbReference>
<dbReference type="Pfam" id="PF02626">
    <property type="entry name" value="CT_A_B"/>
    <property type="match status" value="1"/>
</dbReference>